<feature type="binding site" evidence="3">
    <location>
        <begin position="343"/>
        <end position="347"/>
    </location>
    <ligand>
        <name>ATP</name>
        <dbReference type="ChEBI" id="CHEBI:30616"/>
    </ligand>
</feature>
<dbReference type="InterPro" id="IPR029493">
    <property type="entry name" value="RecD2-like_HHH"/>
</dbReference>
<dbReference type="InterPro" id="IPR010994">
    <property type="entry name" value="RuvA_2-like"/>
</dbReference>
<dbReference type="Gene3D" id="1.10.10.2220">
    <property type="match status" value="1"/>
</dbReference>
<dbReference type="PANTHER" id="PTHR43788">
    <property type="entry name" value="DNA2/NAM7 HELICASE FAMILY MEMBER"/>
    <property type="match status" value="1"/>
</dbReference>
<dbReference type="Pfam" id="PF18335">
    <property type="entry name" value="SH3_13"/>
    <property type="match status" value="1"/>
</dbReference>
<dbReference type="GO" id="GO:0016787">
    <property type="term" value="F:hydrolase activity"/>
    <property type="evidence" value="ECO:0007669"/>
    <property type="project" value="UniProtKB-KW"/>
</dbReference>
<dbReference type="SUPFAM" id="SSF47781">
    <property type="entry name" value="RuvA domain 2-like"/>
    <property type="match status" value="1"/>
</dbReference>
<keyword evidence="2 3" id="KW-0067">ATP-binding</keyword>
<evidence type="ECO:0000256" key="2">
    <source>
        <dbReference type="ARBA" id="ARBA00022840"/>
    </source>
</evidence>
<evidence type="ECO:0000256" key="1">
    <source>
        <dbReference type="ARBA" id="ARBA00022741"/>
    </source>
</evidence>
<dbReference type="NCBIfam" id="TIGR01448">
    <property type="entry name" value="recD_rel"/>
    <property type="match status" value="1"/>
</dbReference>
<dbReference type="Pfam" id="PF14490">
    <property type="entry name" value="HHH_RecD2"/>
    <property type="match status" value="1"/>
</dbReference>
<dbReference type="GO" id="GO:0009338">
    <property type="term" value="C:exodeoxyribonuclease V complex"/>
    <property type="evidence" value="ECO:0007669"/>
    <property type="project" value="TreeGrafter"/>
</dbReference>
<name>A0AA48HZD5_9FIRM</name>
<dbReference type="Gene3D" id="2.30.30.940">
    <property type="match status" value="1"/>
</dbReference>
<reference evidence="5" key="1">
    <citation type="journal article" date="2023" name="ISME J.">
        <title>Emergence of putative energy parasites within Clostridia revealed by genome analysis of a novel endosymbiotic clade.</title>
        <authorList>
            <person name="Takahashi K."/>
            <person name="Kuwahara H."/>
            <person name="Horikawa Y."/>
            <person name="Izawa K."/>
            <person name="Kato D."/>
            <person name="Inagaki T."/>
            <person name="Yuki M."/>
            <person name="Ohkuma M."/>
            <person name="Hongoh Y."/>
        </authorList>
    </citation>
    <scope>NUCLEOTIDE SEQUENCE</scope>
    <source>
        <strain evidence="5">RsTa-C01</strain>
    </source>
</reference>
<dbReference type="Proteomes" id="UP001335720">
    <property type="component" value="Chromosome"/>
</dbReference>
<dbReference type="HAMAP" id="MF_01488">
    <property type="entry name" value="RecD2"/>
    <property type="match status" value="1"/>
</dbReference>
<evidence type="ECO:0000313" key="5">
    <source>
        <dbReference type="EMBL" id="BED92541.1"/>
    </source>
</evidence>
<keyword evidence="3" id="KW-0378">Hydrolase</keyword>
<dbReference type="InterPro" id="IPR050534">
    <property type="entry name" value="Coronavir_polyprotein_1ab"/>
</dbReference>
<dbReference type="GO" id="GO:0043139">
    <property type="term" value="F:5'-3' DNA helicase activity"/>
    <property type="evidence" value="ECO:0007669"/>
    <property type="project" value="UniProtKB-UniRule"/>
</dbReference>
<dbReference type="PANTHER" id="PTHR43788:SF6">
    <property type="entry name" value="DNA HELICASE B"/>
    <property type="match status" value="1"/>
</dbReference>
<dbReference type="CDD" id="cd18809">
    <property type="entry name" value="SF1_C_RecD"/>
    <property type="match status" value="1"/>
</dbReference>
<dbReference type="Pfam" id="PF13604">
    <property type="entry name" value="AAA_30"/>
    <property type="match status" value="1"/>
</dbReference>
<sequence>MEKITGVVEIITYSNEETDFSIIKLDVKNYRELVTLVGNMAYVGIGSVVEAMGEWVVNPKFGKQFNVQKWEEFLPVTVNGIEKYLSSGMIRGIGPKYANLIVNKFGKDTIDVIENHPEKLSEIKKLGEKRIKQIISSWNEQKDIKNVMIFLQDLGVTANFGCKIYRKYGSSSISKIRSNPYCLAENIEGVGFRTADEIAFKLGIDKNSHDRCRAGIFFVLKELANTCGYCYVPEEILVEKCVEILEIQENDIVNILINLIENQELFKEDEDKIYLPMYYYSEIGLARRINDICNCKFESKKNNLDEIIKKLKKSSSMEYDKIQIDAVKLAVNSKFSVITGGPGTGKTTIIKAIINIFKIKRESVVLAAPTGRAAKRMCETCNSEAKTIHRLILNIQKEERFVGSVLIVDEVSMVDLLLIYGLLKLVPDEVTVILVGDVDQLPSIGAGNVLRDIISSKVIPVIKLSRIYRQALDSQIIINSHNINQGKMPVFSGNSESDFFFIEETDPEKAVKLISNLFSERISKYYNLDPILDVQVLTPMRKGETGASNLNNVLQSVLNKNTDSIKHGATIFKLEDKVMQIKNNYDKEIFNGDIGIIKEINNLDKKLSVKFEDKLVVYDFLDLEELVLSYAMTIHKSQGVEFPVVILPFSFKHYIMLQKNLLYTAVTRAKKAIVLIGEKRAISYAVKNNVANVRYSLLEERLKNKFDM</sequence>
<dbReference type="AlphaFoldDB" id="A0AA48HZD5"/>
<dbReference type="Pfam" id="PF14520">
    <property type="entry name" value="HHH_5"/>
    <property type="match status" value="1"/>
</dbReference>
<dbReference type="GO" id="GO:0003677">
    <property type="term" value="F:DNA binding"/>
    <property type="evidence" value="ECO:0007669"/>
    <property type="project" value="UniProtKB-UniRule"/>
</dbReference>
<dbReference type="GO" id="GO:0017116">
    <property type="term" value="F:single-stranded DNA helicase activity"/>
    <property type="evidence" value="ECO:0007669"/>
    <property type="project" value="TreeGrafter"/>
</dbReference>
<dbReference type="CDD" id="cd17933">
    <property type="entry name" value="DEXSc_RecD-like"/>
    <property type="match status" value="1"/>
</dbReference>
<dbReference type="KEGG" id="ptrh:RsTaC01_0297"/>
<dbReference type="EMBL" id="AP027925">
    <property type="protein sequence ID" value="BED92541.1"/>
    <property type="molecule type" value="Genomic_DNA"/>
</dbReference>
<dbReference type="SMART" id="SM00382">
    <property type="entry name" value="AAA"/>
    <property type="match status" value="1"/>
</dbReference>
<evidence type="ECO:0000259" key="4">
    <source>
        <dbReference type="SMART" id="SM00382"/>
    </source>
</evidence>
<dbReference type="InterPro" id="IPR027785">
    <property type="entry name" value="UvrD-like_helicase_C"/>
</dbReference>
<organism evidence="5">
    <name type="scientific">Candidatus Paraimprobicoccus trichonymphae</name>
    <dbReference type="NCBI Taxonomy" id="3033793"/>
    <lineage>
        <taxon>Bacteria</taxon>
        <taxon>Bacillati</taxon>
        <taxon>Bacillota</taxon>
        <taxon>Clostridia</taxon>
        <taxon>Candidatus Paraimprobicoccus</taxon>
    </lineage>
</organism>
<dbReference type="SUPFAM" id="SSF52540">
    <property type="entry name" value="P-loop containing nucleoside triphosphate hydrolases"/>
    <property type="match status" value="2"/>
</dbReference>
<dbReference type="InterPro" id="IPR055446">
    <property type="entry name" value="RecD2_N_OB"/>
</dbReference>
<proteinExistence type="inferred from homology"/>
<dbReference type="GO" id="GO:0006310">
    <property type="term" value="P:DNA recombination"/>
    <property type="evidence" value="ECO:0007669"/>
    <property type="project" value="InterPro"/>
</dbReference>
<dbReference type="Pfam" id="PF13538">
    <property type="entry name" value="UvrD_C_2"/>
    <property type="match status" value="1"/>
</dbReference>
<accession>A0AA48HZD5</accession>
<dbReference type="Pfam" id="PF23139">
    <property type="entry name" value="OB_YrrC"/>
    <property type="match status" value="1"/>
</dbReference>
<dbReference type="EC" id="5.6.2.3" evidence="3"/>
<keyword evidence="1 3" id="KW-0547">Nucleotide-binding</keyword>
<dbReference type="InterPro" id="IPR003593">
    <property type="entry name" value="AAA+_ATPase"/>
</dbReference>
<dbReference type="InterPro" id="IPR041451">
    <property type="entry name" value="RecD2_SH13"/>
</dbReference>
<dbReference type="InterPro" id="IPR027417">
    <property type="entry name" value="P-loop_NTPase"/>
</dbReference>
<keyword evidence="3 5" id="KW-0347">Helicase</keyword>
<dbReference type="GO" id="GO:0005524">
    <property type="term" value="F:ATP binding"/>
    <property type="evidence" value="ECO:0007669"/>
    <property type="project" value="UniProtKB-UniRule"/>
</dbReference>
<comment type="similarity">
    <text evidence="3">Belongs to the RecD family. RecD2 subfamily.</text>
</comment>
<dbReference type="InterPro" id="IPR006345">
    <property type="entry name" value="RecD2"/>
</dbReference>
<gene>
    <name evidence="3" type="primary">recD2</name>
    <name evidence="5" type="ORF">RsTaC01_0297</name>
</gene>
<evidence type="ECO:0000256" key="3">
    <source>
        <dbReference type="HAMAP-Rule" id="MF_01488"/>
    </source>
</evidence>
<dbReference type="Gene3D" id="1.10.150.20">
    <property type="entry name" value="5' to 3' exonuclease, C-terminal subdomain"/>
    <property type="match status" value="1"/>
</dbReference>
<keyword evidence="3" id="KW-0413">Isomerase</keyword>
<comment type="catalytic activity">
    <reaction evidence="3">
        <text>ATP + H2O = ADP + phosphate + H(+)</text>
        <dbReference type="Rhea" id="RHEA:13065"/>
        <dbReference type="ChEBI" id="CHEBI:15377"/>
        <dbReference type="ChEBI" id="CHEBI:15378"/>
        <dbReference type="ChEBI" id="CHEBI:30616"/>
        <dbReference type="ChEBI" id="CHEBI:43474"/>
        <dbReference type="ChEBI" id="CHEBI:456216"/>
        <dbReference type="EC" id="5.6.2.3"/>
    </reaction>
</comment>
<dbReference type="Gene3D" id="3.40.50.300">
    <property type="entry name" value="P-loop containing nucleotide triphosphate hydrolases"/>
    <property type="match status" value="2"/>
</dbReference>
<comment type="function">
    <text evidence="3">DNA-dependent ATPase and ATP-dependent 5'-3' DNA helicase. Has no activity on blunt DNA or DNA with 3'-overhangs, requires at least 10 bases of 5'-ssDNA for helicase activity.</text>
</comment>
<feature type="domain" description="AAA+ ATPase" evidence="4">
    <location>
        <begin position="332"/>
        <end position="465"/>
    </location>
</feature>
<keyword evidence="3" id="KW-0238">DNA-binding</keyword>
<protein>
    <recommendedName>
        <fullName evidence="3">ATP-dependent RecD2 DNA helicase</fullName>
        <ecNumber evidence="3">5.6.2.3</ecNumber>
    </recommendedName>
    <alternativeName>
        <fullName evidence="3">DNA 5'-3' helicase subunit RecD2</fullName>
    </alternativeName>
</protein>